<dbReference type="InterPro" id="IPR050297">
    <property type="entry name" value="LipidA_mod_glycosyltrf_83"/>
</dbReference>
<evidence type="ECO:0000256" key="1">
    <source>
        <dbReference type="ARBA" id="ARBA00004651"/>
    </source>
</evidence>
<gene>
    <name evidence="10" type="ORF">GGG87_06750</name>
</gene>
<keyword evidence="7 8" id="KW-0472">Membrane</keyword>
<sequence length="498" mass="56605">MSSMYQLFFKCLQKIMWLLLLFWLAVVVKHLLALPWIGIGLTVIIGLLYLVKKELLGRAYAYAMCHKKVLLTLALLFQIAVVLSANLLVRRDAAVVITGALHLIEEQSISNYLTRNPNNLALFLYARGLYHLFGQATIWLLQVLGILYMNGTAYILYRVGRDFSSQRVADMVFSLYLVLLGFSPYVIQTYTDITSLPFLAAQLYLMVALLKEEEKGTQRLCLLGLVTALASVLRPTALVIVIAFGMVLFLKGNWQRFIHAMAVLGCSFGLIFGSLSYGMNQQKEVKIVHDETLAKGLTTFINLGLTYSGTDQEDMKKGLLQYIAPERRSNYNNGMFAQANELKEIKRRLHAYTPISFIGHLGYKLENTLYDGALNWLYTKPEDEKTPLISPLYIYTKDNAVAEVIRQSVIEYDGKYYAAYKAIKQVVWVVTVIGLFGVVWRYRSDDAMNFLSLSLFGGMLFLMIFEGGKTRYLLQFFPQIVLLSSLGLTRMFQKERKI</sequence>
<feature type="transmembrane region" description="Helical" evidence="8">
    <location>
        <begin position="256"/>
        <end position="277"/>
    </location>
</feature>
<evidence type="ECO:0000256" key="3">
    <source>
        <dbReference type="ARBA" id="ARBA00022676"/>
    </source>
</evidence>
<keyword evidence="6 8" id="KW-1133">Transmembrane helix</keyword>
<feature type="transmembrane region" description="Helical" evidence="8">
    <location>
        <begin position="448"/>
        <end position="465"/>
    </location>
</feature>
<feature type="transmembrane region" description="Helical" evidence="8">
    <location>
        <begin position="425"/>
        <end position="442"/>
    </location>
</feature>
<feature type="transmembrane region" description="Helical" evidence="8">
    <location>
        <begin position="168"/>
        <end position="187"/>
    </location>
</feature>
<keyword evidence="5 8" id="KW-0812">Transmembrane</keyword>
<evidence type="ECO:0000256" key="6">
    <source>
        <dbReference type="ARBA" id="ARBA00022989"/>
    </source>
</evidence>
<evidence type="ECO:0000313" key="10">
    <source>
        <dbReference type="EMBL" id="MTB64689.1"/>
    </source>
</evidence>
<feature type="transmembrane region" description="Helical" evidence="8">
    <location>
        <begin position="132"/>
        <end position="156"/>
    </location>
</feature>
<feature type="domain" description="Glycosyltransferase RgtA/B/C/D-like" evidence="9">
    <location>
        <begin position="126"/>
        <end position="272"/>
    </location>
</feature>
<accession>A0ABW9R440</accession>
<comment type="subcellular location">
    <subcellularLocation>
        <location evidence="1">Cell membrane</location>
        <topology evidence="1">Multi-pass membrane protein</topology>
    </subcellularLocation>
</comment>
<dbReference type="Proteomes" id="UP000435060">
    <property type="component" value="Unassembled WGS sequence"/>
</dbReference>
<dbReference type="PANTHER" id="PTHR33908">
    <property type="entry name" value="MANNOSYLTRANSFERASE YKCB-RELATED"/>
    <property type="match status" value="1"/>
</dbReference>
<evidence type="ECO:0000256" key="5">
    <source>
        <dbReference type="ARBA" id="ARBA00022692"/>
    </source>
</evidence>
<dbReference type="Pfam" id="PF13231">
    <property type="entry name" value="PMT_2"/>
    <property type="match status" value="1"/>
</dbReference>
<dbReference type="EMBL" id="WLCG01000008">
    <property type="protein sequence ID" value="MTB64689.1"/>
    <property type="molecule type" value="Genomic_DNA"/>
</dbReference>
<proteinExistence type="predicted"/>
<keyword evidence="3" id="KW-0328">Glycosyltransferase</keyword>
<reference evidence="10 11" key="1">
    <citation type="submission" date="2019-11" db="EMBL/GenBank/DDBJ databases">
        <title>Streptococcis sp. isolated from the respiratory tract of Marmot.</title>
        <authorList>
            <person name="Zhang G."/>
        </authorList>
    </citation>
    <scope>NUCLEOTIDE SEQUENCE [LARGE SCALE GENOMIC DNA]</scope>
    <source>
        <strain evidence="11">zg-86</strain>
    </source>
</reference>
<keyword evidence="11" id="KW-1185">Reference proteome</keyword>
<evidence type="ECO:0000259" key="9">
    <source>
        <dbReference type="Pfam" id="PF13231"/>
    </source>
</evidence>
<feature type="transmembrane region" description="Helical" evidence="8">
    <location>
        <begin position="32"/>
        <end position="50"/>
    </location>
</feature>
<organism evidence="10 11">
    <name type="scientific">Streptococcus zhangguiae</name>
    <dbReference type="NCBI Taxonomy" id="2664091"/>
    <lineage>
        <taxon>Bacteria</taxon>
        <taxon>Bacillati</taxon>
        <taxon>Bacillota</taxon>
        <taxon>Bacilli</taxon>
        <taxon>Lactobacillales</taxon>
        <taxon>Streptococcaceae</taxon>
        <taxon>Streptococcus</taxon>
    </lineage>
</organism>
<evidence type="ECO:0000256" key="4">
    <source>
        <dbReference type="ARBA" id="ARBA00022679"/>
    </source>
</evidence>
<evidence type="ECO:0000256" key="7">
    <source>
        <dbReference type="ARBA" id="ARBA00023136"/>
    </source>
</evidence>
<keyword evidence="2" id="KW-1003">Cell membrane</keyword>
<evidence type="ECO:0000256" key="2">
    <source>
        <dbReference type="ARBA" id="ARBA00022475"/>
    </source>
</evidence>
<evidence type="ECO:0000313" key="11">
    <source>
        <dbReference type="Proteomes" id="UP000435060"/>
    </source>
</evidence>
<protein>
    <recommendedName>
        <fullName evidence="9">Glycosyltransferase RgtA/B/C/D-like domain-containing protein</fullName>
    </recommendedName>
</protein>
<dbReference type="InterPro" id="IPR038731">
    <property type="entry name" value="RgtA/B/C-like"/>
</dbReference>
<keyword evidence="4" id="KW-0808">Transferase</keyword>
<feature type="transmembrane region" description="Helical" evidence="8">
    <location>
        <begin position="193"/>
        <end position="210"/>
    </location>
</feature>
<feature type="transmembrane region" description="Helical" evidence="8">
    <location>
        <begin position="7"/>
        <end position="26"/>
    </location>
</feature>
<name>A0ABW9R440_9STRE</name>
<comment type="caution">
    <text evidence="10">The sequence shown here is derived from an EMBL/GenBank/DDBJ whole genome shotgun (WGS) entry which is preliminary data.</text>
</comment>
<evidence type="ECO:0000256" key="8">
    <source>
        <dbReference type="SAM" id="Phobius"/>
    </source>
</evidence>
<feature type="transmembrane region" description="Helical" evidence="8">
    <location>
        <begin position="222"/>
        <end position="250"/>
    </location>
</feature>
<feature type="transmembrane region" description="Helical" evidence="8">
    <location>
        <begin position="70"/>
        <end position="89"/>
    </location>
</feature>
<dbReference type="PANTHER" id="PTHR33908:SF11">
    <property type="entry name" value="MEMBRANE PROTEIN"/>
    <property type="match status" value="1"/>
</dbReference>